<comment type="similarity">
    <text evidence="1">Belongs to the protein-tyrosine phosphatase family. Non-receptor class dual specificity subfamily.</text>
</comment>
<comment type="caution">
    <text evidence="3">The sequence shown here is derived from an EMBL/GenBank/DDBJ whole genome shotgun (WGS) entry which is preliminary data.</text>
</comment>
<dbReference type="GO" id="GO:0008138">
    <property type="term" value="F:protein tyrosine/serine/threonine phosphatase activity"/>
    <property type="evidence" value="ECO:0007669"/>
    <property type="project" value="InterPro"/>
</dbReference>
<dbReference type="EMBL" id="ACLF03000003">
    <property type="protein sequence ID" value="EFQ84250.1"/>
    <property type="molecule type" value="Genomic_DNA"/>
</dbReference>
<dbReference type="PANTHER" id="PTHR45682">
    <property type="entry name" value="AGAP008228-PA"/>
    <property type="match status" value="1"/>
</dbReference>
<dbReference type="AlphaFoldDB" id="E2SAH6"/>
<keyword evidence="4" id="KW-1185">Reference proteome</keyword>
<evidence type="ECO:0000259" key="2">
    <source>
        <dbReference type="PROSITE" id="PS50056"/>
    </source>
</evidence>
<protein>
    <submittedName>
        <fullName evidence="3">Dual specificity phosphatase, catalytic domain protein</fullName>
    </submittedName>
</protein>
<evidence type="ECO:0000313" key="4">
    <source>
        <dbReference type="Proteomes" id="UP000003111"/>
    </source>
</evidence>
<accession>E2SAH6</accession>
<dbReference type="Pfam" id="PF00782">
    <property type="entry name" value="DSPc"/>
    <property type="match status" value="1"/>
</dbReference>
<sequence length="191" mass="21665">MADRPSFEFATVSAVTDRVWIGGDLSIHRSDLARQQADELVEHGLTHVVDCRSELDDAVRWRRHPAVDYLNHPMDDAGQEVPDEWFDEAVEHLQTALLDPAAVVLTHCHAGVNRGPSLGFALLLAEGWDPVEAIGRIRSARLIAHTFYAEQALRWHHERTGTPAAQRRDERAALTEWRRRHPVSLRHVMGR</sequence>
<dbReference type="GO" id="GO:0005737">
    <property type="term" value="C:cytoplasm"/>
    <property type="evidence" value="ECO:0007669"/>
    <property type="project" value="TreeGrafter"/>
</dbReference>
<dbReference type="GO" id="GO:0033549">
    <property type="term" value="F:MAP kinase phosphatase activity"/>
    <property type="evidence" value="ECO:0007669"/>
    <property type="project" value="TreeGrafter"/>
</dbReference>
<evidence type="ECO:0000313" key="3">
    <source>
        <dbReference type="EMBL" id="EFQ84250.1"/>
    </source>
</evidence>
<dbReference type="Proteomes" id="UP000003111">
    <property type="component" value="Unassembled WGS sequence"/>
</dbReference>
<dbReference type="eggNOG" id="COG2453">
    <property type="taxonomic scope" value="Bacteria"/>
</dbReference>
<gene>
    <name evidence="3" type="ORF">HMPREF0063_10966</name>
</gene>
<dbReference type="STRING" id="585531.HMPREF0063_10966"/>
<dbReference type="InterPro" id="IPR020405">
    <property type="entry name" value="Atypical_DUSP_subfamA"/>
</dbReference>
<dbReference type="InterPro" id="IPR000387">
    <property type="entry name" value="Tyr_Pase_dom"/>
</dbReference>
<dbReference type="SUPFAM" id="SSF52799">
    <property type="entry name" value="(Phosphotyrosine protein) phosphatases II"/>
    <property type="match status" value="1"/>
</dbReference>
<name>E2SAH6_9ACTN</name>
<dbReference type="Gene3D" id="3.90.190.10">
    <property type="entry name" value="Protein tyrosine phosphatase superfamily"/>
    <property type="match status" value="1"/>
</dbReference>
<organism evidence="3 4">
    <name type="scientific">Aeromicrobium marinum DSM 15272</name>
    <dbReference type="NCBI Taxonomy" id="585531"/>
    <lineage>
        <taxon>Bacteria</taxon>
        <taxon>Bacillati</taxon>
        <taxon>Actinomycetota</taxon>
        <taxon>Actinomycetes</taxon>
        <taxon>Propionibacteriales</taxon>
        <taxon>Nocardioidaceae</taxon>
        <taxon>Aeromicrobium</taxon>
    </lineage>
</organism>
<dbReference type="InterPro" id="IPR020422">
    <property type="entry name" value="TYR_PHOSPHATASE_DUAL_dom"/>
</dbReference>
<dbReference type="SMART" id="SM00195">
    <property type="entry name" value="DSPc"/>
    <property type="match status" value="1"/>
</dbReference>
<reference evidence="3" key="1">
    <citation type="submission" date="2010-08" db="EMBL/GenBank/DDBJ databases">
        <authorList>
            <person name="Muzny D."/>
            <person name="Qin X."/>
            <person name="Buhay C."/>
            <person name="Dugan-Rocha S."/>
            <person name="Ding Y."/>
            <person name="Chen G."/>
            <person name="Hawes A."/>
            <person name="Holder M."/>
            <person name="Jhangiani S."/>
            <person name="Johnson A."/>
            <person name="Khan Z."/>
            <person name="Li Z."/>
            <person name="Liu W."/>
            <person name="Liu X."/>
            <person name="Perez L."/>
            <person name="Shen H."/>
            <person name="Wang Q."/>
            <person name="Watt J."/>
            <person name="Xi L."/>
            <person name="Xin Y."/>
            <person name="Zhou J."/>
            <person name="Deng J."/>
            <person name="Jiang H."/>
            <person name="Liu Y."/>
            <person name="Qu J."/>
            <person name="Song X.-Z."/>
            <person name="Zhang L."/>
            <person name="Villasana D."/>
            <person name="Johnson A."/>
            <person name="Liu J."/>
            <person name="Liyanage D."/>
            <person name="Lorensuhewa L."/>
            <person name="Robinson T."/>
            <person name="Song A."/>
            <person name="Song B.-B."/>
            <person name="Dinh H."/>
            <person name="Thornton R."/>
            <person name="Coyle M."/>
            <person name="Francisco L."/>
            <person name="Jackson L."/>
            <person name="Javaid M."/>
            <person name="Korchina V."/>
            <person name="Kovar C."/>
            <person name="Mata R."/>
            <person name="Mathew T."/>
            <person name="Ngo R."/>
            <person name="Nguyen L."/>
            <person name="Nguyen N."/>
            <person name="Okwuonu G."/>
            <person name="Ongeri F."/>
            <person name="Pham C."/>
            <person name="Simmons D."/>
            <person name="Wilczek-Boney K."/>
            <person name="Hale W."/>
            <person name="Jakkamsetti A."/>
            <person name="Pham P."/>
            <person name="Ruth R."/>
            <person name="San Lucas F."/>
            <person name="Warren J."/>
            <person name="Zhang J."/>
            <person name="Zhao Z."/>
            <person name="Zhou C."/>
            <person name="Zhu D."/>
            <person name="Lee S."/>
            <person name="Bess C."/>
            <person name="Blankenburg K."/>
            <person name="Forbes L."/>
            <person name="Fu Q."/>
            <person name="Gubbala S."/>
            <person name="Hirani K."/>
            <person name="Jayaseelan J.C."/>
            <person name="Lara F."/>
            <person name="Munidasa M."/>
            <person name="Palculict T."/>
            <person name="Patil S."/>
            <person name="Pu L.-L."/>
            <person name="Saada N."/>
            <person name="Tang L."/>
            <person name="Weissenberger G."/>
            <person name="Zhu Y."/>
            <person name="Hemphill L."/>
            <person name="Shang Y."/>
            <person name="Youmans B."/>
            <person name="Ayvaz T."/>
            <person name="Ross M."/>
            <person name="Santibanez J."/>
            <person name="Aqrawi P."/>
            <person name="Gross S."/>
            <person name="Joshi V."/>
            <person name="Fowler G."/>
            <person name="Nazareth L."/>
            <person name="Reid J."/>
            <person name="Worley K."/>
            <person name="Petrosino J."/>
            <person name="Highlander S."/>
            <person name="Gibbs R."/>
        </authorList>
    </citation>
    <scope>NUCLEOTIDE SEQUENCE [LARGE SCALE GENOMIC DNA]</scope>
    <source>
        <strain evidence="3">DSM 15272</strain>
    </source>
</reference>
<dbReference type="HOGENOM" id="CLU_1552528_0_0_11"/>
<dbReference type="OrthoDB" id="3356644at2"/>
<dbReference type="InterPro" id="IPR029021">
    <property type="entry name" value="Prot-tyrosine_phosphatase-like"/>
</dbReference>
<dbReference type="PANTHER" id="PTHR45682:SF5">
    <property type="entry name" value="DUAL SPECIFICITY PROTEIN PHOSPHATASE"/>
    <property type="match status" value="1"/>
</dbReference>
<proteinExistence type="inferred from homology"/>
<dbReference type="CDD" id="cd14498">
    <property type="entry name" value="DSP"/>
    <property type="match status" value="1"/>
</dbReference>
<dbReference type="PROSITE" id="PS50056">
    <property type="entry name" value="TYR_PHOSPHATASE_2"/>
    <property type="match status" value="1"/>
</dbReference>
<feature type="domain" description="Tyrosine specific protein phosphatases" evidence="2">
    <location>
        <begin position="84"/>
        <end position="141"/>
    </location>
</feature>
<dbReference type="InterPro" id="IPR000340">
    <property type="entry name" value="Dual-sp_phosphatase_cat-dom"/>
</dbReference>
<dbReference type="RefSeq" id="WP_007077988.1">
    <property type="nucleotide sequence ID" value="NZ_CM001024.1"/>
</dbReference>
<evidence type="ECO:0000256" key="1">
    <source>
        <dbReference type="ARBA" id="ARBA00008601"/>
    </source>
</evidence>